<dbReference type="AlphaFoldDB" id="A0A0C2C337"/>
<evidence type="ECO:0000259" key="2">
    <source>
        <dbReference type="Pfam" id="PF00994"/>
    </source>
</evidence>
<evidence type="ECO:0000313" key="4">
    <source>
        <dbReference type="Proteomes" id="UP000054047"/>
    </source>
</evidence>
<dbReference type="InterPro" id="IPR001453">
    <property type="entry name" value="MoaB/Mog_dom"/>
</dbReference>
<dbReference type="PANTHER" id="PTHR13939">
    <property type="entry name" value="NICOTINAMIDE-NUCLEOTIDE AMIDOHYDROLASE PNCC"/>
    <property type="match status" value="1"/>
</dbReference>
<dbReference type="EMBL" id="KN748975">
    <property type="protein sequence ID" value="KIH50693.1"/>
    <property type="molecule type" value="Genomic_DNA"/>
</dbReference>
<dbReference type="Proteomes" id="UP000054047">
    <property type="component" value="Unassembled WGS sequence"/>
</dbReference>
<evidence type="ECO:0000313" key="3">
    <source>
        <dbReference type="EMBL" id="KIH50693.1"/>
    </source>
</evidence>
<dbReference type="Pfam" id="PF00994">
    <property type="entry name" value="MoCF_biosynth"/>
    <property type="match status" value="1"/>
</dbReference>
<dbReference type="Gene3D" id="3.40.980.10">
    <property type="entry name" value="MoaB/Mog-like domain"/>
    <property type="match status" value="1"/>
</dbReference>
<name>A0A0C2C337_9BILA</name>
<organism evidence="3 4">
    <name type="scientific">Ancylostoma duodenale</name>
    <dbReference type="NCBI Taxonomy" id="51022"/>
    <lineage>
        <taxon>Eukaryota</taxon>
        <taxon>Metazoa</taxon>
        <taxon>Ecdysozoa</taxon>
        <taxon>Nematoda</taxon>
        <taxon>Chromadorea</taxon>
        <taxon>Rhabditida</taxon>
        <taxon>Rhabditina</taxon>
        <taxon>Rhabditomorpha</taxon>
        <taxon>Strongyloidea</taxon>
        <taxon>Ancylostomatidae</taxon>
        <taxon>Ancylostomatinae</taxon>
        <taxon>Ancylostoma</taxon>
    </lineage>
</organism>
<proteinExistence type="inferred from homology"/>
<feature type="non-terminal residue" evidence="3">
    <location>
        <position position="116"/>
    </location>
</feature>
<dbReference type="OrthoDB" id="270728at2759"/>
<dbReference type="InterPro" id="IPR050101">
    <property type="entry name" value="CinA"/>
</dbReference>
<evidence type="ECO:0000256" key="1">
    <source>
        <dbReference type="ARBA" id="ARBA00007589"/>
    </source>
</evidence>
<protein>
    <recommendedName>
        <fullName evidence="2">MoaB/Mog domain-containing protein</fullName>
    </recommendedName>
</protein>
<reference evidence="3 4" key="1">
    <citation type="submission" date="2013-12" db="EMBL/GenBank/DDBJ databases">
        <title>Draft genome of the parsitic nematode Ancylostoma duodenale.</title>
        <authorList>
            <person name="Mitreva M."/>
        </authorList>
    </citation>
    <scope>NUCLEOTIDE SEQUENCE [LARGE SCALE GENOMIC DNA]</scope>
    <source>
        <strain evidence="3 4">Zhejiang</strain>
    </source>
</reference>
<dbReference type="SUPFAM" id="SSF53218">
    <property type="entry name" value="Molybdenum cofactor biosynthesis proteins"/>
    <property type="match status" value="1"/>
</dbReference>
<accession>A0A0C2C337</accession>
<dbReference type="InterPro" id="IPR036425">
    <property type="entry name" value="MoaB/Mog-like_dom_sf"/>
</dbReference>
<keyword evidence="4" id="KW-1185">Reference proteome</keyword>
<sequence>TGLNLTAQSVTNTKSPESYTTTIASQASAYVKGAISEDYSTSAVIGDEILKGSTMDTNSHFISRKLHELGVQVKKISAIGDNVDEISDEIRAFSERFDYVFTTGGVGPTHDDKTYI</sequence>
<gene>
    <name evidence="3" type="ORF">ANCDUO_19225</name>
</gene>
<feature type="non-terminal residue" evidence="3">
    <location>
        <position position="1"/>
    </location>
</feature>
<comment type="similarity">
    <text evidence="1">In the N-terminal section; belongs to the MoaB/Mog family.</text>
</comment>
<dbReference type="PANTHER" id="PTHR13939:SF0">
    <property type="entry name" value="NMN AMIDOHYDROLASE-LIKE PROTEIN YFAY"/>
    <property type="match status" value="1"/>
</dbReference>
<feature type="domain" description="MoaB/Mog" evidence="2">
    <location>
        <begin position="44"/>
        <end position="115"/>
    </location>
</feature>